<dbReference type="Gene3D" id="3.40.50.1820">
    <property type="entry name" value="alpha/beta hydrolase"/>
    <property type="match status" value="1"/>
</dbReference>
<dbReference type="PANTHER" id="PTHR11487">
    <property type="entry name" value="THIOESTERASE"/>
    <property type="match status" value="1"/>
</dbReference>
<dbReference type="RefSeq" id="WP_201083295.1">
    <property type="nucleotide sequence ID" value="NZ_CP067422.1"/>
</dbReference>
<proteinExistence type="inferred from homology"/>
<dbReference type="Pfam" id="PF00975">
    <property type="entry name" value="Thioesterase"/>
    <property type="match status" value="1"/>
</dbReference>
<evidence type="ECO:0000259" key="2">
    <source>
        <dbReference type="Pfam" id="PF00975"/>
    </source>
</evidence>
<evidence type="ECO:0000313" key="4">
    <source>
        <dbReference type="Proteomes" id="UP000595197"/>
    </source>
</evidence>
<dbReference type="InterPro" id="IPR001031">
    <property type="entry name" value="Thioesterase"/>
</dbReference>
<reference evidence="3" key="1">
    <citation type="submission" date="2021-02" db="EMBL/GenBank/DDBJ databases">
        <title>Skermanella TT6 skin isolate.</title>
        <authorList>
            <person name="Lee K."/>
            <person name="Ganzorig M."/>
        </authorList>
    </citation>
    <scope>NUCLEOTIDE SEQUENCE</scope>
    <source>
        <strain evidence="3">TT6</strain>
    </source>
</reference>
<organism evidence="3 4">
    <name type="scientific">Skermanella cutis</name>
    <dbReference type="NCBI Taxonomy" id="2775420"/>
    <lineage>
        <taxon>Bacteria</taxon>
        <taxon>Pseudomonadati</taxon>
        <taxon>Pseudomonadota</taxon>
        <taxon>Alphaproteobacteria</taxon>
        <taxon>Rhodospirillales</taxon>
        <taxon>Azospirillaceae</taxon>
        <taxon>Skermanella</taxon>
    </lineage>
</organism>
<keyword evidence="3" id="KW-0614">Plasmid</keyword>
<name>A0ABX7BJ32_9PROT</name>
<sequence length="239" mass="25746">MTGTGRITLFCFAHAGAGASAYRSWVSAAPFRVVPVQYPGREDRIAEEPFSDIGALAAHVERRVLDQVGGGRYALFGHSMGAMVAYELAQRLRGRDVPQPCALFVSGREPPHRPRLLEPVSHLDDRALIDRIVALGGTPAEVAAHPELLELVIPILRADFRACETYRPTLAPPLALPIHVLCGERDDHVVVEELGEWRDHGAGAGSVTLFPGGHFYLSSARDAVIARIAALLRDVAPGG</sequence>
<dbReference type="SUPFAM" id="SSF53474">
    <property type="entry name" value="alpha/beta-Hydrolases"/>
    <property type="match status" value="1"/>
</dbReference>
<protein>
    <submittedName>
        <fullName evidence="3">Thioesterase</fullName>
    </submittedName>
</protein>
<dbReference type="EMBL" id="CP067422">
    <property type="protein sequence ID" value="QQP93601.1"/>
    <property type="molecule type" value="Genomic_DNA"/>
</dbReference>
<accession>A0ABX7BJ32</accession>
<dbReference type="PANTHER" id="PTHR11487:SF0">
    <property type="entry name" value="S-ACYL FATTY ACID SYNTHASE THIOESTERASE, MEDIUM CHAIN"/>
    <property type="match status" value="1"/>
</dbReference>
<geneLocation type="plasmid" evidence="3 4">
    <name>pTT6-2</name>
</geneLocation>
<dbReference type="InterPro" id="IPR029058">
    <property type="entry name" value="AB_hydrolase_fold"/>
</dbReference>
<evidence type="ECO:0000313" key="3">
    <source>
        <dbReference type="EMBL" id="QQP93601.1"/>
    </source>
</evidence>
<gene>
    <name evidence="3" type="ORF">IGS68_31755</name>
</gene>
<feature type="domain" description="Thioesterase" evidence="2">
    <location>
        <begin position="8"/>
        <end position="230"/>
    </location>
</feature>
<dbReference type="Proteomes" id="UP000595197">
    <property type="component" value="Plasmid pTT6-2"/>
</dbReference>
<keyword evidence="4" id="KW-1185">Reference proteome</keyword>
<comment type="similarity">
    <text evidence="1">Belongs to the thioesterase family.</text>
</comment>
<dbReference type="InterPro" id="IPR012223">
    <property type="entry name" value="TEII"/>
</dbReference>
<evidence type="ECO:0000256" key="1">
    <source>
        <dbReference type="ARBA" id="ARBA00007169"/>
    </source>
</evidence>